<organism evidence="1 2">
    <name type="scientific">Senna tora</name>
    <dbReference type="NCBI Taxonomy" id="362788"/>
    <lineage>
        <taxon>Eukaryota</taxon>
        <taxon>Viridiplantae</taxon>
        <taxon>Streptophyta</taxon>
        <taxon>Embryophyta</taxon>
        <taxon>Tracheophyta</taxon>
        <taxon>Spermatophyta</taxon>
        <taxon>Magnoliopsida</taxon>
        <taxon>eudicotyledons</taxon>
        <taxon>Gunneridae</taxon>
        <taxon>Pentapetalae</taxon>
        <taxon>rosids</taxon>
        <taxon>fabids</taxon>
        <taxon>Fabales</taxon>
        <taxon>Fabaceae</taxon>
        <taxon>Caesalpinioideae</taxon>
        <taxon>Cassia clade</taxon>
        <taxon>Senna</taxon>
    </lineage>
</organism>
<accession>A0A834X1D4</accession>
<evidence type="ECO:0000313" key="1">
    <source>
        <dbReference type="EMBL" id="KAF7836164.1"/>
    </source>
</evidence>
<dbReference type="EMBL" id="JAAIUW010000004">
    <property type="protein sequence ID" value="KAF7836164.1"/>
    <property type="molecule type" value="Genomic_DNA"/>
</dbReference>
<proteinExistence type="predicted"/>
<gene>
    <name evidence="1" type="ORF">G2W53_011023</name>
</gene>
<protein>
    <submittedName>
        <fullName evidence="1">Integrator complex subunit 9-like protein isoform X1</fullName>
    </submittedName>
</protein>
<sequence>MEEDGKTMKRLEFWVALFIRPLLHWGSPDLGKLLDALSNMGIKATPEHDMSNTEPQNACRLHVQGPHRALVEVGETNTVITAPNENVASLSFNAIDSILDGV</sequence>
<keyword evidence="2" id="KW-1185">Reference proteome</keyword>
<dbReference type="Proteomes" id="UP000634136">
    <property type="component" value="Unassembled WGS sequence"/>
</dbReference>
<reference evidence="1" key="1">
    <citation type="submission" date="2020-09" db="EMBL/GenBank/DDBJ databases">
        <title>Genome-Enabled Discovery of Anthraquinone Biosynthesis in Senna tora.</title>
        <authorList>
            <person name="Kang S.-H."/>
            <person name="Pandey R.P."/>
            <person name="Lee C.-M."/>
            <person name="Sim J.-S."/>
            <person name="Jeong J.-T."/>
            <person name="Choi B.-S."/>
            <person name="Jung M."/>
            <person name="Ginzburg D."/>
            <person name="Zhao K."/>
            <person name="Won S.Y."/>
            <person name="Oh T.-J."/>
            <person name="Yu Y."/>
            <person name="Kim N.-H."/>
            <person name="Lee O.R."/>
            <person name="Lee T.-H."/>
            <person name="Bashyal P."/>
            <person name="Kim T.-S."/>
            <person name="Lee W.-H."/>
            <person name="Kawkins C."/>
            <person name="Kim C.-K."/>
            <person name="Kim J.S."/>
            <person name="Ahn B.O."/>
            <person name="Rhee S.Y."/>
            <person name="Sohng J.K."/>
        </authorList>
    </citation>
    <scope>NUCLEOTIDE SEQUENCE</scope>
    <source>
        <tissue evidence="1">Leaf</tissue>
    </source>
</reference>
<name>A0A834X1D4_9FABA</name>
<dbReference type="AlphaFoldDB" id="A0A834X1D4"/>
<evidence type="ECO:0000313" key="2">
    <source>
        <dbReference type="Proteomes" id="UP000634136"/>
    </source>
</evidence>
<dbReference type="OrthoDB" id="5600060at2759"/>
<comment type="caution">
    <text evidence="1">The sequence shown here is derived from an EMBL/GenBank/DDBJ whole genome shotgun (WGS) entry which is preliminary data.</text>
</comment>